<gene>
    <name evidence="3" type="ORF">NVI5450_1665</name>
</gene>
<dbReference type="Gene3D" id="3.40.50.300">
    <property type="entry name" value="P-loop containing nucleotide triphosphate hydrolases"/>
    <property type="match status" value="1"/>
</dbReference>
<sequence>MRLKKLYISGFKSISNESPQTLMLDSSLTTLIGHNGTGKSTALEALNKLFSIDPNLRGLSVNDFNVPCIEQADTPKNLVVEAWFDFPKLDENSVEIPHIINQMVATDDSGSLLFRVRLEGSLTFDYSPTGEVEEDIWTVSSTKKTPDDEDKSRLSGAIRSAIQVNYIPANRDPLIQLRYSSKAILGRLLKAIRWSDVEKENFETKASDLNAVAKTSPALKQLSEAIDTSWKSIYKGRYLKDADLNFPLSNIDEVLKLLQLHFNSDESGNKMDASLLSDGQKSLAYFALTKALFDIDKSIQLASNSGDTTHFDAEKMKLPIFSLMSLEEPENHLSPHYLGRIIKLILDYAEDGNCQAIISTHSASIVGRIEPSQIRHFSLNSDTKSTAITKLDLPKKEDEKSKYISEAVKAYPEIYFAKLVILGEGDSEQVILPKILEAFSTEIDTHSISIVPLGGRHVNHFWRLLESINIPYITLLDLDLDRNGGGFGRLNYAIKQLYTHKNVTYFHDKIPPLLPKWNDASHPKDFEIDYKVVGKINIMDELEKNNVFFSSPLDIDYSMIMSFSDVFCSKDEVHGERGPKGETENESPKDKASLEKSLINAVLKESNEGATHYSDNYLNNFLWYKYRFLGTKSKPASHVRLFSKLEDTYTPEEIKEKLPTELKRLALKTQKILEEIIE</sequence>
<dbReference type="InterPro" id="IPR034139">
    <property type="entry name" value="TOPRIM_OLD"/>
</dbReference>
<organism evidence="3 4">
    <name type="scientific">Moritella viscosa</name>
    <dbReference type="NCBI Taxonomy" id="80854"/>
    <lineage>
        <taxon>Bacteria</taxon>
        <taxon>Pseudomonadati</taxon>
        <taxon>Pseudomonadota</taxon>
        <taxon>Gammaproteobacteria</taxon>
        <taxon>Alteromonadales</taxon>
        <taxon>Moritellaceae</taxon>
        <taxon>Moritella</taxon>
    </lineage>
</organism>
<reference evidence="3 4" key="1">
    <citation type="submission" date="2016-11" db="EMBL/GenBank/DDBJ databases">
        <authorList>
            <person name="Jaros S."/>
            <person name="Januszkiewicz K."/>
            <person name="Wedrychowicz H."/>
        </authorList>
    </citation>
    <scope>NUCLEOTIDE SEQUENCE [LARGE SCALE GENOMIC DNA]</scope>
    <source>
        <strain evidence="3">NVI 5450</strain>
    </source>
</reference>
<dbReference type="InterPro" id="IPR027417">
    <property type="entry name" value="P-loop_NTPase"/>
</dbReference>
<feature type="domain" description="OLD protein-like TOPRIM" evidence="2">
    <location>
        <begin position="416"/>
        <end position="479"/>
    </location>
</feature>
<dbReference type="GO" id="GO:0005524">
    <property type="term" value="F:ATP binding"/>
    <property type="evidence" value="ECO:0007669"/>
    <property type="project" value="InterPro"/>
</dbReference>
<dbReference type="RefSeq" id="WP_075518151.1">
    <property type="nucleotide sequence ID" value="NZ_FPLD01000051.1"/>
</dbReference>
<dbReference type="Pfam" id="PF20469">
    <property type="entry name" value="OLD-like_TOPRIM"/>
    <property type="match status" value="1"/>
</dbReference>
<dbReference type="Pfam" id="PF13304">
    <property type="entry name" value="AAA_21"/>
    <property type="match status" value="1"/>
</dbReference>
<evidence type="ECO:0000313" key="4">
    <source>
        <dbReference type="Proteomes" id="UP000183794"/>
    </source>
</evidence>
<dbReference type="Proteomes" id="UP000183794">
    <property type="component" value="Unassembled WGS sequence"/>
</dbReference>
<dbReference type="AlphaFoldDB" id="A0A1L0B099"/>
<dbReference type="InterPro" id="IPR051396">
    <property type="entry name" value="Bact_Antivir_Def_Nuclease"/>
</dbReference>
<protein>
    <submittedName>
        <fullName evidence="3">Uncharacterized protein</fullName>
    </submittedName>
</protein>
<dbReference type="InterPro" id="IPR003959">
    <property type="entry name" value="ATPase_AAA_core"/>
</dbReference>
<dbReference type="GO" id="GO:0016887">
    <property type="term" value="F:ATP hydrolysis activity"/>
    <property type="evidence" value="ECO:0007669"/>
    <property type="project" value="InterPro"/>
</dbReference>
<name>A0A1L0B099_9GAMM</name>
<dbReference type="PANTHER" id="PTHR43581:SF4">
    <property type="entry name" value="ATP_GTP PHOSPHATASE"/>
    <property type="match status" value="1"/>
</dbReference>
<evidence type="ECO:0000259" key="2">
    <source>
        <dbReference type="Pfam" id="PF20469"/>
    </source>
</evidence>
<dbReference type="PANTHER" id="PTHR43581">
    <property type="entry name" value="ATP/GTP PHOSPHATASE"/>
    <property type="match status" value="1"/>
</dbReference>
<proteinExistence type="predicted"/>
<dbReference type="OrthoDB" id="3322489at2"/>
<evidence type="ECO:0000313" key="3">
    <source>
        <dbReference type="EMBL" id="SGY95079.1"/>
    </source>
</evidence>
<evidence type="ECO:0000259" key="1">
    <source>
        <dbReference type="Pfam" id="PF13304"/>
    </source>
</evidence>
<dbReference type="SUPFAM" id="SSF52540">
    <property type="entry name" value="P-loop containing nucleoside triphosphate hydrolases"/>
    <property type="match status" value="1"/>
</dbReference>
<dbReference type="CDD" id="cd01026">
    <property type="entry name" value="TOPRIM_OLD"/>
    <property type="match status" value="1"/>
</dbReference>
<dbReference type="EMBL" id="FPLD01000051">
    <property type="protein sequence ID" value="SGY95079.1"/>
    <property type="molecule type" value="Genomic_DNA"/>
</dbReference>
<accession>A0A1L0B099</accession>
<feature type="domain" description="ATPase AAA-type core" evidence="1">
    <location>
        <begin position="28"/>
        <end position="366"/>
    </location>
</feature>